<feature type="domain" description="Gfo/Idh/MocA-like oxidoreductase N-terminal" evidence="3">
    <location>
        <begin position="91"/>
        <end position="212"/>
    </location>
</feature>
<evidence type="ECO:0000259" key="3">
    <source>
        <dbReference type="Pfam" id="PF01408"/>
    </source>
</evidence>
<dbReference type="Gene3D" id="3.40.50.720">
    <property type="entry name" value="NAD(P)-binding Rossmann-like Domain"/>
    <property type="match status" value="1"/>
</dbReference>
<dbReference type="RefSeq" id="WP_382411010.1">
    <property type="nucleotide sequence ID" value="NZ_JBHSGU010000029.1"/>
</dbReference>
<sequence length="454" mass="49525">MTRTTKSNFASHAGFNSPWNPSGDRSGDRLGDRSDNASIQNKRRNFLKSAAATGAIATTLPLSSALASAFSAQSGNESASSTEGAYAGPQLNIGIIGVGSRGAGIASVLNDVPGMKVSAICDTLDFRLQAAKAYIKHEGYKSYTDFRQLLDDKGIDAVVIASPFSMHANMAKAAAQAGKAIYCEKTLSYGIDETRELAKAVSSSGVIFQTGHQHRNSPLVQQVRNYVRDGYLGKVIKIESQWNRNNNWRRTVPDPALERQINWRMYREYSGGLAAELCSHQIDFVNWITDSHPTRVMGMGGIDYWKDGRETYDNVNILTEYDTGLKASYTSLTSNTKDHRRMTLLGDKGSIVMYDDKAYVYSETRPEDLAGAVVDGVSGATMKAWQQQKGVAIDADGQDSTAYALAAFRDAIVEQKQPISSLKSGAQTAVVVQMALDAMDSGNTQHWRKDYDFV</sequence>
<keyword evidence="1" id="KW-0732">Signal</keyword>
<evidence type="ECO:0000256" key="2">
    <source>
        <dbReference type="SAM" id="MobiDB-lite"/>
    </source>
</evidence>
<organism evidence="5 6">
    <name type="scientific">Glaciecola siphonariae</name>
    <dbReference type="NCBI Taxonomy" id="521012"/>
    <lineage>
        <taxon>Bacteria</taxon>
        <taxon>Pseudomonadati</taxon>
        <taxon>Pseudomonadota</taxon>
        <taxon>Gammaproteobacteria</taxon>
        <taxon>Alteromonadales</taxon>
        <taxon>Alteromonadaceae</taxon>
        <taxon>Glaciecola</taxon>
    </lineage>
</organism>
<dbReference type="InterPro" id="IPR006311">
    <property type="entry name" value="TAT_signal"/>
</dbReference>
<dbReference type="EMBL" id="JBHSGU010000029">
    <property type="protein sequence ID" value="MFC4702006.1"/>
    <property type="molecule type" value="Genomic_DNA"/>
</dbReference>
<dbReference type="InterPro" id="IPR050463">
    <property type="entry name" value="Gfo/Idh/MocA_oxidrdct_glycsds"/>
</dbReference>
<dbReference type="Pfam" id="PF01408">
    <property type="entry name" value="GFO_IDH_MocA"/>
    <property type="match status" value="1"/>
</dbReference>
<evidence type="ECO:0000259" key="4">
    <source>
        <dbReference type="Pfam" id="PF22725"/>
    </source>
</evidence>
<dbReference type="PANTHER" id="PTHR43818:SF12">
    <property type="entry name" value="NADH-DEPENDENT DEHYDROGENASE-RELATED"/>
    <property type="match status" value="1"/>
</dbReference>
<keyword evidence="6" id="KW-1185">Reference proteome</keyword>
<name>A0ABV9LZJ2_9ALTE</name>
<evidence type="ECO:0000256" key="1">
    <source>
        <dbReference type="ARBA" id="ARBA00022729"/>
    </source>
</evidence>
<feature type="compositionally biased region" description="Basic and acidic residues" evidence="2">
    <location>
        <begin position="25"/>
        <end position="35"/>
    </location>
</feature>
<feature type="region of interest" description="Disordered" evidence="2">
    <location>
        <begin position="1"/>
        <end position="36"/>
    </location>
</feature>
<dbReference type="Gene3D" id="3.30.360.10">
    <property type="entry name" value="Dihydrodipicolinate Reductase, domain 2"/>
    <property type="match status" value="1"/>
</dbReference>
<comment type="caution">
    <text evidence="5">The sequence shown here is derived from an EMBL/GenBank/DDBJ whole genome shotgun (WGS) entry which is preliminary data.</text>
</comment>
<dbReference type="PROSITE" id="PS51318">
    <property type="entry name" value="TAT"/>
    <property type="match status" value="1"/>
</dbReference>
<feature type="domain" description="GFO/IDH/MocA-like oxidoreductase" evidence="4">
    <location>
        <begin position="220"/>
        <end position="352"/>
    </location>
</feature>
<evidence type="ECO:0000313" key="6">
    <source>
        <dbReference type="Proteomes" id="UP001595897"/>
    </source>
</evidence>
<dbReference type="InterPro" id="IPR000683">
    <property type="entry name" value="Gfo/Idh/MocA-like_OxRdtase_N"/>
</dbReference>
<dbReference type="Pfam" id="PF22725">
    <property type="entry name" value="GFO_IDH_MocA_C3"/>
    <property type="match status" value="1"/>
</dbReference>
<dbReference type="Proteomes" id="UP001595897">
    <property type="component" value="Unassembled WGS sequence"/>
</dbReference>
<evidence type="ECO:0000313" key="5">
    <source>
        <dbReference type="EMBL" id="MFC4702006.1"/>
    </source>
</evidence>
<accession>A0ABV9LZJ2</accession>
<dbReference type="PANTHER" id="PTHR43818">
    <property type="entry name" value="BCDNA.GH03377"/>
    <property type="match status" value="1"/>
</dbReference>
<protein>
    <submittedName>
        <fullName evidence="5">Gfo/Idh/MocA family protein</fullName>
    </submittedName>
</protein>
<dbReference type="SUPFAM" id="SSF51735">
    <property type="entry name" value="NAD(P)-binding Rossmann-fold domains"/>
    <property type="match status" value="1"/>
</dbReference>
<gene>
    <name evidence="5" type="ORF">ACFO4O_17810</name>
</gene>
<proteinExistence type="predicted"/>
<feature type="compositionally biased region" description="Polar residues" evidence="2">
    <location>
        <begin position="1"/>
        <end position="10"/>
    </location>
</feature>
<reference evidence="6" key="1">
    <citation type="journal article" date="2019" name="Int. J. Syst. Evol. Microbiol.">
        <title>The Global Catalogue of Microorganisms (GCM) 10K type strain sequencing project: providing services to taxonomists for standard genome sequencing and annotation.</title>
        <authorList>
            <consortium name="The Broad Institute Genomics Platform"/>
            <consortium name="The Broad Institute Genome Sequencing Center for Infectious Disease"/>
            <person name="Wu L."/>
            <person name="Ma J."/>
        </authorList>
    </citation>
    <scope>NUCLEOTIDE SEQUENCE [LARGE SCALE GENOMIC DNA]</scope>
    <source>
        <strain evidence="6">KACC 12507</strain>
    </source>
</reference>
<dbReference type="SUPFAM" id="SSF55347">
    <property type="entry name" value="Glyceraldehyde-3-phosphate dehydrogenase-like, C-terminal domain"/>
    <property type="match status" value="1"/>
</dbReference>
<dbReference type="InterPro" id="IPR036291">
    <property type="entry name" value="NAD(P)-bd_dom_sf"/>
</dbReference>
<dbReference type="InterPro" id="IPR055170">
    <property type="entry name" value="GFO_IDH_MocA-like_dom"/>
</dbReference>